<dbReference type="AlphaFoldDB" id="A0AAV2H8K1"/>
<protein>
    <submittedName>
        <fullName evidence="1">Uncharacterized protein</fullName>
    </submittedName>
</protein>
<evidence type="ECO:0000313" key="2">
    <source>
        <dbReference type="Proteomes" id="UP001497497"/>
    </source>
</evidence>
<dbReference type="Proteomes" id="UP001497497">
    <property type="component" value="Unassembled WGS sequence"/>
</dbReference>
<sequence length="103" mass="11323">MAKAAEITNFEAFPESEFQVNVVLPGGQVELKSVHIMDEHGTDFTVAQVKETILSTSGITNAGDYAALFVNSIESRLLPDNDPITDHIQYLASGYQLEFHPKL</sequence>
<accession>A0AAV2H8K1</accession>
<evidence type="ECO:0000313" key="1">
    <source>
        <dbReference type="EMBL" id="CAL1530039.1"/>
    </source>
</evidence>
<dbReference type="EMBL" id="CAXITT010000061">
    <property type="protein sequence ID" value="CAL1530039.1"/>
    <property type="molecule type" value="Genomic_DNA"/>
</dbReference>
<name>A0AAV2H8K1_LYMST</name>
<comment type="caution">
    <text evidence="1">The sequence shown here is derived from an EMBL/GenBank/DDBJ whole genome shotgun (WGS) entry which is preliminary data.</text>
</comment>
<gene>
    <name evidence="1" type="ORF">GSLYS_00004172001</name>
</gene>
<keyword evidence="2" id="KW-1185">Reference proteome</keyword>
<reference evidence="1 2" key="1">
    <citation type="submission" date="2024-04" db="EMBL/GenBank/DDBJ databases">
        <authorList>
            <consortium name="Genoscope - CEA"/>
            <person name="William W."/>
        </authorList>
    </citation>
    <scope>NUCLEOTIDE SEQUENCE [LARGE SCALE GENOMIC DNA]</scope>
</reference>
<proteinExistence type="predicted"/>
<organism evidence="1 2">
    <name type="scientific">Lymnaea stagnalis</name>
    <name type="common">Great pond snail</name>
    <name type="synonym">Helix stagnalis</name>
    <dbReference type="NCBI Taxonomy" id="6523"/>
    <lineage>
        <taxon>Eukaryota</taxon>
        <taxon>Metazoa</taxon>
        <taxon>Spiralia</taxon>
        <taxon>Lophotrochozoa</taxon>
        <taxon>Mollusca</taxon>
        <taxon>Gastropoda</taxon>
        <taxon>Heterobranchia</taxon>
        <taxon>Euthyneura</taxon>
        <taxon>Panpulmonata</taxon>
        <taxon>Hygrophila</taxon>
        <taxon>Lymnaeoidea</taxon>
        <taxon>Lymnaeidae</taxon>
        <taxon>Lymnaea</taxon>
    </lineage>
</organism>